<dbReference type="AlphaFoldDB" id="A0A9X6NIM1"/>
<evidence type="ECO:0000256" key="5">
    <source>
        <dbReference type="ARBA" id="ARBA00023040"/>
    </source>
</evidence>
<keyword evidence="8" id="KW-0807">Transducer</keyword>
<dbReference type="GO" id="GO:0007187">
    <property type="term" value="P:G protein-coupled receptor signaling pathway, coupled to cyclic nucleotide second messenger"/>
    <property type="evidence" value="ECO:0007669"/>
    <property type="project" value="TreeGrafter"/>
</dbReference>
<dbReference type="PRINTS" id="PR00237">
    <property type="entry name" value="GPCRRHODOPSN"/>
</dbReference>
<evidence type="ECO:0000256" key="4">
    <source>
        <dbReference type="ARBA" id="ARBA00022989"/>
    </source>
</evidence>
<feature type="transmembrane region" description="Helical" evidence="10">
    <location>
        <begin position="193"/>
        <end position="217"/>
    </location>
</feature>
<dbReference type="GO" id="GO:0030594">
    <property type="term" value="F:neurotransmitter receptor activity"/>
    <property type="evidence" value="ECO:0007669"/>
    <property type="project" value="TreeGrafter"/>
</dbReference>
<dbReference type="InterPro" id="IPR017452">
    <property type="entry name" value="GPCR_Rhodpsn_7TM"/>
</dbReference>
<dbReference type="Gene3D" id="1.20.1070.10">
    <property type="entry name" value="Rhodopsin 7-helix transmembrane proteins"/>
    <property type="match status" value="1"/>
</dbReference>
<evidence type="ECO:0000256" key="8">
    <source>
        <dbReference type="ARBA" id="ARBA00023224"/>
    </source>
</evidence>
<feature type="transmembrane region" description="Helical" evidence="10">
    <location>
        <begin position="102"/>
        <end position="123"/>
    </location>
</feature>
<dbReference type="Pfam" id="PF00001">
    <property type="entry name" value="7tm_1"/>
    <property type="match status" value="1"/>
</dbReference>
<keyword evidence="7" id="KW-0675">Receptor</keyword>
<dbReference type="CDD" id="cd00637">
    <property type="entry name" value="7tm_classA_rhodopsin-like"/>
    <property type="match status" value="1"/>
</dbReference>
<comment type="subcellular location">
    <subcellularLocation>
        <location evidence="1">Cell membrane</location>
        <topology evidence="1">Multi-pass membrane protein</topology>
    </subcellularLocation>
</comment>
<feature type="transmembrane region" description="Helical" evidence="10">
    <location>
        <begin position="143"/>
        <end position="164"/>
    </location>
</feature>
<evidence type="ECO:0000256" key="10">
    <source>
        <dbReference type="SAM" id="Phobius"/>
    </source>
</evidence>
<dbReference type="PROSITE" id="PS50262">
    <property type="entry name" value="G_PROTEIN_RECEP_F1_2"/>
    <property type="match status" value="1"/>
</dbReference>
<accession>A0A9X6NIM1</accession>
<dbReference type="GO" id="GO:0030425">
    <property type="term" value="C:dendrite"/>
    <property type="evidence" value="ECO:0007669"/>
    <property type="project" value="TreeGrafter"/>
</dbReference>
<protein>
    <recommendedName>
        <fullName evidence="11">G-protein coupled receptors family 1 profile domain-containing protein</fullName>
    </recommendedName>
</protein>
<feature type="transmembrane region" description="Helical" evidence="10">
    <location>
        <begin position="63"/>
        <end position="82"/>
    </location>
</feature>
<feature type="domain" description="G-protein coupled receptors family 1 profile" evidence="11">
    <location>
        <begin position="42"/>
        <end position="299"/>
    </location>
</feature>
<dbReference type="PANTHER" id="PTHR24247">
    <property type="entry name" value="5-HYDROXYTRYPTAMINE RECEPTOR"/>
    <property type="match status" value="1"/>
</dbReference>
<keyword evidence="5" id="KW-0297">G-protein coupled receptor</keyword>
<evidence type="ECO:0000313" key="12">
    <source>
        <dbReference type="EMBL" id="OWA54670.1"/>
    </source>
</evidence>
<keyword evidence="6 10" id="KW-0472">Membrane</keyword>
<evidence type="ECO:0000313" key="13">
    <source>
        <dbReference type="Proteomes" id="UP000192578"/>
    </source>
</evidence>
<reference evidence="13" key="1">
    <citation type="submission" date="2017-01" db="EMBL/GenBank/DDBJ databases">
        <title>Comparative genomics of anhydrobiosis in the tardigrade Hypsibius dujardini.</title>
        <authorList>
            <person name="Yoshida Y."/>
            <person name="Koutsovoulos G."/>
            <person name="Laetsch D."/>
            <person name="Stevens L."/>
            <person name="Kumar S."/>
            <person name="Horikawa D."/>
            <person name="Ishino K."/>
            <person name="Komine S."/>
            <person name="Tomita M."/>
            <person name="Blaxter M."/>
            <person name="Arakawa K."/>
        </authorList>
    </citation>
    <scope>NUCLEOTIDE SEQUENCE [LARGE SCALE GENOMIC DNA]</scope>
    <source>
        <strain evidence="13">Z151</strain>
    </source>
</reference>
<gene>
    <name evidence="12" type="ORF">BV898_19069</name>
</gene>
<keyword evidence="4 10" id="KW-1133">Transmembrane helix</keyword>
<dbReference type="GO" id="GO:0007268">
    <property type="term" value="P:chemical synaptic transmission"/>
    <property type="evidence" value="ECO:0007669"/>
    <property type="project" value="TreeGrafter"/>
</dbReference>
<name>A0A9X6NIM1_HYPEX</name>
<feature type="region of interest" description="Disordered" evidence="9">
    <location>
        <begin position="353"/>
        <end position="372"/>
    </location>
</feature>
<evidence type="ECO:0000256" key="2">
    <source>
        <dbReference type="ARBA" id="ARBA00022475"/>
    </source>
</evidence>
<keyword evidence="3 10" id="KW-0812">Transmembrane</keyword>
<dbReference type="GO" id="GO:0045202">
    <property type="term" value="C:synapse"/>
    <property type="evidence" value="ECO:0007669"/>
    <property type="project" value="GOC"/>
</dbReference>
<sequence>MAFPNSNLYNVTFPNDTSSSFDFHWTPTAIFETTHFCIGLVGNVFLLVLILTDQQLRTPFNTYIIGLALANLIILTATPWSIWSALTSTDGAWPAGEAACSYLMYLYCVECSVIYYQHVLIAVSRMWAIIHPISYRNRHSKRLAQGLVIGVWVFVHAFMLPFWVRDTLYYRRSLAENRHQCLTNDKEQFTYSVIGTVTMTILPVLVQIMVFPVVYFVKKARTINRAVVAPGDEAPQLAQLPQSPLGTVLPTTKATSLTLNCEGIYRTVVEGGSRSARTNQSGLVLLGIMSLCALISWAPTNGCYFLVTLMPDLTVPDIVFGHESGMKATCKVYPAVNPEGQFGVRTKRPSFTASASSEARTERLLSQNATTY</sequence>
<evidence type="ECO:0000256" key="9">
    <source>
        <dbReference type="SAM" id="MobiDB-lite"/>
    </source>
</evidence>
<feature type="transmembrane region" description="Helical" evidence="10">
    <location>
        <begin position="283"/>
        <end position="307"/>
    </location>
</feature>
<dbReference type="SUPFAM" id="SSF81321">
    <property type="entry name" value="Family A G protein-coupled receptor-like"/>
    <property type="match status" value="1"/>
</dbReference>
<keyword evidence="13" id="KW-1185">Reference proteome</keyword>
<proteinExistence type="predicted"/>
<dbReference type="OrthoDB" id="10647518at2759"/>
<evidence type="ECO:0000256" key="3">
    <source>
        <dbReference type="ARBA" id="ARBA00022692"/>
    </source>
</evidence>
<dbReference type="GO" id="GO:0005886">
    <property type="term" value="C:plasma membrane"/>
    <property type="evidence" value="ECO:0007669"/>
    <property type="project" value="UniProtKB-SubCell"/>
</dbReference>
<feature type="transmembrane region" description="Helical" evidence="10">
    <location>
        <begin position="29"/>
        <end position="51"/>
    </location>
</feature>
<dbReference type="InterPro" id="IPR000276">
    <property type="entry name" value="GPCR_Rhodpsn"/>
</dbReference>
<evidence type="ECO:0000259" key="11">
    <source>
        <dbReference type="PROSITE" id="PS50262"/>
    </source>
</evidence>
<keyword evidence="2" id="KW-1003">Cell membrane</keyword>
<dbReference type="GO" id="GO:0004993">
    <property type="term" value="F:G protein-coupled serotonin receptor activity"/>
    <property type="evidence" value="ECO:0007669"/>
    <property type="project" value="TreeGrafter"/>
</dbReference>
<dbReference type="EMBL" id="MTYJ01000439">
    <property type="protein sequence ID" value="OWA54670.1"/>
    <property type="molecule type" value="Genomic_DNA"/>
</dbReference>
<evidence type="ECO:0000256" key="1">
    <source>
        <dbReference type="ARBA" id="ARBA00004651"/>
    </source>
</evidence>
<dbReference type="Proteomes" id="UP000192578">
    <property type="component" value="Unassembled WGS sequence"/>
</dbReference>
<evidence type="ECO:0000256" key="6">
    <source>
        <dbReference type="ARBA" id="ARBA00023136"/>
    </source>
</evidence>
<comment type="caution">
    <text evidence="12">The sequence shown here is derived from an EMBL/GenBank/DDBJ whole genome shotgun (WGS) entry which is preliminary data.</text>
</comment>
<organism evidence="12 13">
    <name type="scientific">Hypsibius exemplaris</name>
    <name type="common">Freshwater tardigrade</name>
    <dbReference type="NCBI Taxonomy" id="2072580"/>
    <lineage>
        <taxon>Eukaryota</taxon>
        <taxon>Metazoa</taxon>
        <taxon>Ecdysozoa</taxon>
        <taxon>Tardigrada</taxon>
        <taxon>Eutardigrada</taxon>
        <taxon>Parachela</taxon>
        <taxon>Hypsibioidea</taxon>
        <taxon>Hypsibiidae</taxon>
        <taxon>Hypsibius</taxon>
    </lineage>
</organism>
<evidence type="ECO:0000256" key="7">
    <source>
        <dbReference type="ARBA" id="ARBA00023170"/>
    </source>
</evidence>